<evidence type="ECO:0000256" key="5">
    <source>
        <dbReference type="RuleBase" id="RU363032"/>
    </source>
</evidence>
<feature type="transmembrane region" description="Helical" evidence="5">
    <location>
        <begin position="157"/>
        <end position="181"/>
    </location>
</feature>
<name>A0A9D1M3A1_9PROT</name>
<dbReference type="InterPro" id="IPR000515">
    <property type="entry name" value="MetI-like"/>
</dbReference>
<dbReference type="GO" id="GO:0042884">
    <property type="term" value="P:microcin transport"/>
    <property type="evidence" value="ECO:0007669"/>
    <property type="project" value="TreeGrafter"/>
</dbReference>
<gene>
    <name evidence="7" type="ORF">IAD20_01565</name>
</gene>
<dbReference type="GO" id="GO:0055085">
    <property type="term" value="P:transmembrane transport"/>
    <property type="evidence" value="ECO:0007669"/>
    <property type="project" value="InterPro"/>
</dbReference>
<dbReference type="Pfam" id="PF00528">
    <property type="entry name" value="BPD_transp_1"/>
    <property type="match status" value="1"/>
</dbReference>
<organism evidence="7 8">
    <name type="scientific">Candidatus Scatocola faecipullorum</name>
    <dbReference type="NCBI Taxonomy" id="2840917"/>
    <lineage>
        <taxon>Bacteria</taxon>
        <taxon>Pseudomonadati</taxon>
        <taxon>Pseudomonadota</taxon>
        <taxon>Alphaproteobacteria</taxon>
        <taxon>Rhodospirillales</taxon>
        <taxon>Rhodospirillaceae</taxon>
        <taxon>Rhodospirillaceae incertae sedis</taxon>
        <taxon>Candidatus Scatocola</taxon>
    </lineage>
</organism>
<sequence>MPGKPVEIQENNNSREIESLAQRRWRAFRRNRRAWYAFVIFFGVLLVSFAAELIANDKPLILKYNNEYFFPIFKTYNETVFGGDFPTPADYRDELIRHNIQQNGWMIMPIIPFSFNTIDYDLNAQMPAPPDAVHWLGTDDEGRDILARIIYGLRISIIFAFVLTAVSSLIGVIVGAVQGYFGGKTDIIIQRLLEIWDSLPQLFILIIVASVFVPTFWTLLVILLFFSWTSLTGVVRAEFLRVRNFEFVKAARALGVGNMRIIYRHILPNALIATVTFVPFLLSEAIVALTALDFLGLGLSHEYPSLGDLVRQGKDNLQAPWIGITIFIVLSSLLTLLIFIGEGVRDAFDSRRND</sequence>
<evidence type="ECO:0000256" key="4">
    <source>
        <dbReference type="ARBA" id="ARBA00023136"/>
    </source>
</evidence>
<feature type="transmembrane region" description="Helical" evidence="5">
    <location>
        <begin position="270"/>
        <end position="299"/>
    </location>
</feature>
<accession>A0A9D1M3A1</accession>
<keyword evidence="3 5" id="KW-1133">Transmembrane helix</keyword>
<evidence type="ECO:0000259" key="6">
    <source>
        <dbReference type="PROSITE" id="PS50928"/>
    </source>
</evidence>
<keyword evidence="5" id="KW-0813">Transport</keyword>
<feature type="transmembrane region" description="Helical" evidence="5">
    <location>
        <begin position="319"/>
        <end position="341"/>
    </location>
</feature>
<evidence type="ECO:0000313" key="8">
    <source>
        <dbReference type="Proteomes" id="UP000824107"/>
    </source>
</evidence>
<keyword evidence="2 5" id="KW-0812">Transmembrane</keyword>
<dbReference type="CDD" id="cd06261">
    <property type="entry name" value="TM_PBP2"/>
    <property type="match status" value="1"/>
</dbReference>
<dbReference type="Gene3D" id="1.10.3720.10">
    <property type="entry name" value="MetI-like"/>
    <property type="match status" value="1"/>
</dbReference>
<keyword evidence="4 5" id="KW-0472">Membrane</keyword>
<evidence type="ECO:0000256" key="1">
    <source>
        <dbReference type="ARBA" id="ARBA00004651"/>
    </source>
</evidence>
<dbReference type="PANTHER" id="PTHR30325:SF0">
    <property type="entry name" value="INNER MEMBRANE ABC TRANSPORTER PERMEASE PROTEIN YEJE"/>
    <property type="match status" value="1"/>
</dbReference>
<dbReference type="SUPFAM" id="SSF161098">
    <property type="entry name" value="MetI-like"/>
    <property type="match status" value="1"/>
</dbReference>
<dbReference type="InterPro" id="IPR025966">
    <property type="entry name" value="OppC_N"/>
</dbReference>
<comment type="similarity">
    <text evidence="5">Belongs to the binding-protein-dependent transport system permease family.</text>
</comment>
<feature type="transmembrane region" description="Helical" evidence="5">
    <location>
        <begin position="201"/>
        <end position="226"/>
    </location>
</feature>
<evidence type="ECO:0000256" key="2">
    <source>
        <dbReference type="ARBA" id="ARBA00022692"/>
    </source>
</evidence>
<reference evidence="7" key="1">
    <citation type="submission" date="2020-10" db="EMBL/GenBank/DDBJ databases">
        <authorList>
            <person name="Gilroy R."/>
        </authorList>
    </citation>
    <scope>NUCLEOTIDE SEQUENCE</scope>
    <source>
        <strain evidence="7">ChiW3-316</strain>
    </source>
</reference>
<dbReference type="AlphaFoldDB" id="A0A9D1M3A1"/>
<proteinExistence type="inferred from homology"/>
<dbReference type="PANTHER" id="PTHR30325">
    <property type="entry name" value="MEMBRANE COMPONENT OF ABC TRANSPORTER"/>
    <property type="match status" value="1"/>
</dbReference>
<protein>
    <submittedName>
        <fullName evidence="7">ABC transporter permease</fullName>
    </submittedName>
</protein>
<evidence type="ECO:0000256" key="3">
    <source>
        <dbReference type="ARBA" id="ARBA00022989"/>
    </source>
</evidence>
<dbReference type="Pfam" id="PF12911">
    <property type="entry name" value="OppC_N"/>
    <property type="match status" value="1"/>
</dbReference>
<dbReference type="GO" id="GO:0005886">
    <property type="term" value="C:plasma membrane"/>
    <property type="evidence" value="ECO:0007669"/>
    <property type="project" value="UniProtKB-SubCell"/>
</dbReference>
<dbReference type="EMBL" id="DVNC01000015">
    <property type="protein sequence ID" value="HIU52751.1"/>
    <property type="molecule type" value="Genomic_DNA"/>
</dbReference>
<comment type="subcellular location">
    <subcellularLocation>
        <location evidence="1 5">Cell membrane</location>
        <topology evidence="1 5">Multi-pass membrane protein</topology>
    </subcellularLocation>
</comment>
<dbReference type="InterPro" id="IPR035906">
    <property type="entry name" value="MetI-like_sf"/>
</dbReference>
<dbReference type="PROSITE" id="PS50928">
    <property type="entry name" value="ABC_TM1"/>
    <property type="match status" value="1"/>
</dbReference>
<feature type="transmembrane region" description="Helical" evidence="5">
    <location>
        <begin position="34"/>
        <end position="55"/>
    </location>
</feature>
<evidence type="ECO:0000313" key="7">
    <source>
        <dbReference type="EMBL" id="HIU52751.1"/>
    </source>
</evidence>
<dbReference type="Proteomes" id="UP000824107">
    <property type="component" value="Unassembled WGS sequence"/>
</dbReference>
<feature type="domain" description="ABC transmembrane type-1" evidence="6">
    <location>
        <begin position="153"/>
        <end position="339"/>
    </location>
</feature>
<comment type="caution">
    <text evidence="7">The sequence shown here is derived from an EMBL/GenBank/DDBJ whole genome shotgun (WGS) entry which is preliminary data.</text>
</comment>
<reference evidence="7" key="2">
    <citation type="journal article" date="2021" name="PeerJ">
        <title>Extensive microbial diversity within the chicken gut microbiome revealed by metagenomics and culture.</title>
        <authorList>
            <person name="Gilroy R."/>
            <person name="Ravi A."/>
            <person name="Getino M."/>
            <person name="Pursley I."/>
            <person name="Horton D.L."/>
            <person name="Alikhan N.F."/>
            <person name="Baker D."/>
            <person name="Gharbi K."/>
            <person name="Hall N."/>
            <person name="Watson M."/>
            <person name="Adriaenssens E.M."/>
            <person name="Foster-Nyarko E."/>
            <person name="Jarju S."/>
            <person name="Secka A."/>
            <person name="Antonio M."/>
            <person name="Oren A."/>
            <person name="Chaudhuri R.R."/>
            <person name="La Ragione R."/>
            <person name="Hildebrand F."/>
            <person name="Pallen M.J."/>
        </authorList>
    </citation>
    <scope>NUCLEOTIDE SEQUENCE</scope>
    <source>
        <strain evidence="7">ChiW3-316</strain>
    </source>
</reference>